<feature type="transmembrane region" description="Helical" evidence="8">
    <location>
        <begin position="472"/>
        <end position="493"/>
    </location>
</feature>
<evidence type="ECO:0000256" key="1">
    <source>
        <dbReference type="ARBA" id="ARBA00004127"/>
    </source>
</evidence>
<accession>A0AAD5HDJ7</accession>
<feature type="transmembrane region" description="Helical" evidence="8">
    <location>
        <begin position="360"/>
        <end position="381"/>
    </location>
</feature>
<sequence>MSLTDRINNRVANSAFGRHFQLEGSGAKKERLNSKFLTELRGGLATFVAMAYIISVNSTIIADSGGPCICSPPEGATGNAALCVGDPDYEACKLIVRQDLITATCAIACLASALMGTFANLPMGMAPGMGLNAYFAYTVVGFNGSGSTSYEVAISAVFIEGLIFLFMSVFGIRQYLARLIPVSIKIATGAGIGLYLCFIGLQTSAGIGLITADASTLVTLGGCDSQYKDENGVCLAHHMESGRTWLGIMGIYLMTMMSLFKVKGSILICILIVAIISWPRNTAVTFFPYTASGDAAFDFFKQVVTFHPIEKTLAVLKFDLSSGEIWVALITLLYVDIMDTTGTLYSMAKFGGYMDERGDFEGSSVAFICDSLCVAIGALFGTSPCTTFVESGAGITEGARTGIAGLTVSFGFFISLFFSPIFASFPPWSTGPALVLVGSMMIQNVINVNWGYIGDAVPAFLTMALMPLTYSIADGMIGGLCTYIAINISVWLIEKASFGRLLVDKTQKEPWSGHHLSGSGILPPWIKRLAGKVTGRYPGDDLPKEGVYQMGSVRNSNQETRVSLSSQDEGHDEDLTVGSGYSK</sequence>
<dbReference type="GO" id="GO:0015854">
    <property type="term" value="P:guanine transport"/>
    <property type="evidence" value="ECO:0007669"/>
    <property type="project" value="TreeGrafter"/>
</dbReference>
<keyword evidence="3" id="KW-0813">Transport</keyword>
<dbReference type="PANTHER" id="PTHR43337">
    <property type="entry name" value="XANTHINE/URACIL PERMEASE C887.17-RELATED"/>
    <property type="match status" value="1"/>
</dbReference>
<dbReference type="GO" id="GO:0012505">
    <property type="term" value="C:endomembrane system"/>
    <property type="evidence" value="ECO:0007669"/>
    <property type="project" value="UniProtKB-SubCell"/>
</dbReference>
<evidence type="ECO:0000256" key="7">
    <source>
        <dbReference type="SAM" id="MobiDB-lite"/>
    </source>
</evidence>
<evidence type="ECO:0000256" key="4">
    <source>
        <dbReference type="ARBA" id="ARBA00022692"/>
    </source>
</evidence>
<dbReference type="AlphaFoldDB" id="A0AAD5HDJ7"/>
<dbReference type="GeneID" id="75915473"/>
<dbReference type="GO" id="GO:0015853">
    <property type="term" value="P:adenine transport"/>
    <property type="evidence" value="ECO:0007669"/>
    <property type="project" value="TreeGrafter"/>
</dbReference>
<feature type="transmembrane region" description="Helical" evidence="8">
    <location>
        <begin position="100"/>
        <end position="121"/>
    </location>
</feature>
<comment type="subcellular location">
    <subcellularLocation>
        <location evidence="1">Endomembrane system</location>
        <topology evidence="1">Multi-pass membrane protein</topology>
    </subcellularLocation>
</comment>
<comment type="similarity">
    <text evidence="2">Belongs to the nucleobase:cation symporter-2 (NCS2) (TC 2.A.40) family. Azg-like subfamily.</text>
</comment>
<feature type="compositionally biased region" description="Polar residues" evidence="7">
    <location>
        <begin position="552"/>
        <end position="567"/>
    </location>
</feature>
<dbReference type="GO" id="GO:0005345">
    <property type="term" value="F:purine nucleobase transmembrane transporter activity"/>
    <property type="evidence" value="ECO:0007669"/>
    <property type="project" value="TreeGrafter"/>
</dbReference>
<organism evidence="9 10">
    <name type="scientific">Umbelopsis ramanniana AG</name>
    <dbReference type="NCBI Taxonomy" id="1314678"/>
    <lineage>
        <taxon>Eukaryota</taxon>
        <taxon>Fungi</taxon>
        <taxon>Fungi incertae sedis</taxon>
        <taxon>Mucoromycota</taxon>
        <taxon>Mucoromycotina</taxon>
        <taxon>Umbelopsidomycetes</taxon>
        <taxon>Umbelopsidales</taxon>
        <taxon>Umbelopsidaceae</taxon>
        <taxon>Umbelopsis</taxon>
    </lineage>
</organism>
<evidence type="ECO:0000256" key="8">
    <source>
        <dbReference type="SAM" id="Phobius"/>
    </source>
</evidence>
<evidence type="ECO:0008006" key="11">
    <source>
        <dbReference type="Google" id="ProtNLM"/>
    </source>
</evidence>
<dbReference type="InterPro" id="IPR045018">
    <property type="entry name" value="Azg-like"/>
</dbReference>
<keyword evidence="5 8" id="KW-1133">Transmembrane helix</keyword>
<dbReference type="EMBL" id="MU620931">
    <property type="protein sequence ID" value="KAI8578223.1"/>
    <property type="molecule type" value="Genomic_DNA"/>
</dbReference>
<dbReference type="GO" id="GO:0005886">
    <property type="term" value="C:plasma membrane"/>
    <property type="evidence" value="ECO:0007669"/>
    <property type="project" value="TreeGrafter"/>
</dbReference>
<feature type="transmembrane region" description="Helical" evidence="8">
    <location>
        <begin position="259"/>
        <end position="278"/>
    </location>
</feature>
<dbReference type="PANTHER" id="PTHR43337:SF1">
    <property type="entry name" value="XANTHINE_URACIL PERMEASE C887.17-RELATED"/>
    <property type="match status" value="1"/>
</dbReference>
<feature type="transmembrane region" description="Helical" evidence="8">
    <location>
        <begin position="434"/>
        <end position="452"/>
    </location>
</feature>
<evidence type="ECO:0000256" key="5">
    <source>
        <dbReference type="ARBA" id="ARBA00022989"/>
    </source>
</evidence>
<gene>
    <name evidence="9" type="ORF">K450DRAFT_247837</name>
</gene>
<keyword evidence="10" id="KW-1185">Reference proteome</keyword>
<evidence type="ECO:0000313" key="10">
    <source>
        <dbReference type="Proteomes" id="UP001206595"/>
    </source>
</evidence>
<feature type="transmembrane region" description="Helical" evidence="8">
    <location>
        <begin position="325"/>
        <end position="348"/>
    </location>
</feature>
<reference evidence="9" key="1">
    <citation type="submission" date="2021-06" db="EMBL/GenBank/DDBJ databases">
        <authorList>
            <consortium name="DOE Joint Genome Institute"/>
            <person name="Mondo S.J."/>
            <person name="Amses K.R."/>
            <person name="Simmons D.R."/>
            <person name="Longcore J.E."/>
            <person name="Seto K."/>
            <person name="Alves G.H."/>
            <person name="Bonds A.E."/>
            <person name="Quandt C.A."/>
            <person name="Davis W.J."/>
            <person name="Chang Y."/>
            <person name="Letcher P.M."/>
            <person name="Powell M.J."/>
            <person name="Kuo A."/>
            <person name="Labutti K."/>
            <person name="Pangilinan J."/>
            <person name="Andreopoulos W."/>
            <person name="Tritt A."/>
            <person name="Riley R."/>
            <person name="Hundley H."/>
            <person name="Johnson J."/>
            <person name="Lipzen A."/>
            <person name="Barry K."/>
            <person name="Berbee M.L."/>
            <person name="Buchler N.E."/>
            <person name="Grigoriev I.V."/>
            <person name="Spatafora J.W."/>
            <person name="Stajich J.E."/>
            <person name="James T.Y."/>
        </authorList>
    </citation>
    <scope>NUCLEOTIDE SEQUENCE</scope>
    <source>
        <strain evidence="9">AG</strain>
    </source>
</reference>
<proteinExistence type="inferred from homology"/>
<reference evidence="9" key="2">
    <citation type="journal article" date="2022" name="Proc. Natl. Acad. Sci. U.S.A.">
        <title>Diploid-dominant life cycles characterize the early evolution of Fungi.</title>
        <authorList>
            <person name="Amses K.R."/>
            <person name="Simmons D.R."/>
            <person name="Longcore J.E."/>
            <person name="Mondo S.J."/>
            <person name="Seto K."/>
            <person name="Jeronimo G.H."/>
            <person name="Bonds A.E."/>
            <person name="Quandt C.A."/>
            <person name="Davis W.J."/>
            <person name="Chang Y."/>
            <person name="Federici B.A."/>
            <person name="Kuo A."/>
            <person name="LaButti K."/>
            <person name="Pangilinan J."/>
            <person name="Andreopoulos W."/>
            <person name="Tritt A."/>
            <person name="Riley R."/>
            <person name="Hundley H."/>
            <person name="Johnson J."/>
            <person name="Lipzen A."/>
            <person name="Barry K."/>
            <person name="Lang B.F."/>
            <person name="Cuomo C.A."/>
            <person name="Buchler N.E."/>
            <person name="Grigoriev I.V."/>
            <person name="Spatafora J.W."/>
            <person name="Stajich J.E."/>
            <person name="James T.Y."/>
        </authorList>
    </citation>
    <scope>NUCLEOTIDE SEQUENCE</scope>
    <source>
        <strain evidence="9">AG</strain>
    </source>
</reference>
<evidence type="ECO:0000313" key="9">
    <source>
        <dbReference type="EMBL" id="KAI8578223.1"/>
    </source>
</evidence>
<feature type="transmembrane region" description="Helical" evidence="8">
    <location>
        <begin position="401"/>
        <end position="422"/>
    </location>
</feature>
<evidence type="ECO:0000256" key="2">
    <source>
        <dbReference type="ARBA" id="ARBA00005697"/>
    </source>
</evidence>
<dbReference type="InterPro" id="IPR006043">
    <property type="entry name" value="NCS2"/>
</dbReference>
<feature type="transmembrane region" description="Helical" evidence="8">
    <location>
        <begin position="152"/>
        <end position="172"/>
    </location>
</feature>
<feature type="region of interest" description="Disordered" evidence="7">
    <location>
        <begin position="540"/>
        <end position="583"/>
    </location>
</feature>
<evidence type="ECO:0000256" key="6">
    <source>
        <dbReference type="ARBA" id="ARBA00023136"/>
    </source>
</evidence>
<keyword evidence="4 8" id="KW-0812">Transmembrane</keyword>
<keyword evidence="6 8" id="KW-0472">Membrane</keyword>
<dbReference type="RefSeq" id="XP_051443227.1">
    <property type="nucleotide sequence ID" value="XM_051590129.1"/>
</dbReference>
<name>A0AAD5HDJ7_UMBRA</name>
<comment type="caution">
    <text evidence="9">The sequence shown here is derived from an EMBL/GenBank/DDBJ whole genome shotgun (WGS) entry which is preliminary data.</text>
</comment>
<dbReference type="Pfam" id="PF00860">
    <property type="entry name" value="Xan_ur_permease"/>
    <property type="match status" value="1"/>
</dbReference>
<protein>
    <recommendedName>
        <fullName evidence="11">Purine transporter</fullName>
    </recommendedName>
</protein>
<evidence type="ECO:0000256" key="3">
    <source>
        <dbReference type="ARBA" id="ARBA00022448"/>
    </source>
</evidence>
<dbReference type="Proteomes" id="UP001206595">
    <property type="component" value="Unassembled WGS sequence"/>
</dbReference>